<dbReference type="GO" id="GO:0030001">
    <property type="term" value="P:metal ion transport"/>
    <property type="evidence" value="ECO:0007669"/>
    <property type="project" value="InterPro"/>
</dbReference>
<evidence type="ECO:0000256" key="4">
    <source>
        <dbReference type="ARBA" id="ARBA00022729"/>
    </source>
</evidence>
<dbReference type="GO" id="GO:0046872">
    <property type="term" value="F:metal ion binding"/>
    <property type="evidence" value="ECO:0007669"/>
    <property type="project" value="UniProtKB-KW"/>
</dbReference>
<evidence type="ECO:0000256" key="3">
    <source>
        <dbReference type="ARBA" id="ARBA00022723"/>
    </source>
</evidence>
<dbReference type="InterPro" id="IPR006128">
    <property type="entry name" value="Lipoprotein_PsaA-like"/>
</dbReference>
<comment type="similarity">
    <text evidence="5">Belongs to the bacterial solute-binding protein 9 family.</text>
</comment>
<feature type="compositionally biased region" description="Basic and acidic residues" evidence="6">
    <location>
        <begin position="132"/>
        <end position="151"/>
    </location>
</feature>
<dbReference type="InterPro" id="IPR006129">
    <property type="entry name" value="AdhesinB"/>
</dbReference>
<dbReference type="PANTHER" id="PTHR42953">
    <property type="entry name" value="HIGH-AFFINITY ZINC UPTAKE SYSTEM PROTEIN ZNUA-RELATED"/>
    <property type="match status" value="1"/>
</dbReference>
<dbReference type="InterPro" id="IPR006127">
    <property type="entry name" value="ZnuA-like"/>
</dbReference>
<name>A0AB39BGJ9_9MICO</name>
<feature type="chain" id="PRO_5044272466" evidence="7">
    <location>
        <begin position="21"/>
        <end position="354"/>
    </location>
</feature>
<evidence type="ECO:0000256" key="6">
    <source>
        <dbReference type="SAM" id="MobiDB-lite"/>
    </source>
</evidence>
<keyword evidence="3" id="KW-0479">Metal-binding</keyword>
<dbReference type="Pfam" id="PF01297">
    <property type="entry name" value="ZnuA"/>
    <property type="match status" value="1"/>
</dbReference>
<feature type="region of interest" description="Disordered" evidence="6">
    <location>
        <begin position="129"/>
        <end position="172"/>
    </location>
</feature>
<dbReference type="GO" id="GO:0030313">
    <property type="term" value="C:cell envelope"/>
    <property type="evidence" value="ECO:0007669"/>
    <property type="project" value="UniProtKB-SubCell"/>
</dbReference>
<sequence length="354" mass="36241">MKKNALIVPVLLSASALALAGCASGASSTDAGSTSAAAGGLKVVATTTQVADFTREIAGDAASVTQLIQPNQSAHSYDPSAADLSALASADVLVINGAGLEEWLDDAISASGFDGVTIDASTGIQLSEETAGDDHAHEEGSTEDDHAHEEGEAHEEGDDHAHEGGNPHIWTDPSRAEQMVATIEAGLAVADPAAASDFTTNADAYEKKLAELDGWIRENVDQVPADKRLLVSNHDAFTYFVDAYGITYVGSVIPSFDDNAEPSAAQIDELVAAIKATGVKAVFSEASISPKAADTIASEAGVKVYSGDEALYGDSLGPAGSDGATYLDSQIHNATVILESWGATPSALPADLED</sequence>
<dbReference type="RefSeq" id="WP_368497928.1">
    <property type="nucleotide sequence ID" value="NZ_CP162511.1"/>
</dbReference>
<reference evidence="8" key="1">
    <citation type="submission" date="2024-05" db="EMBL/GenBank/DDBJ databases">
        <title>Herbiconiux sp. A18JL235.</title>
        <authorList>
            <person name="Zhang G."/>
        </authorList>
    </citation>
    <scope>NUCLEOTIDE SEQUENCE</scope>
    <source>
        <strain evidence="8">A18JL235</strain>
    </source>
</reference>
<dbReference type="Gene3D" id="3.40.50.1980">
    <property type="entry name" value="Nitrogenase molybdenum iron protein domain"/>
    <property type="match status" value="2"/>
</dbReference>
<dbReference type="PROSITE" id="PS51257">
    <property type="entry name" value="PROKAR_LIPOPROTEIN"/>
    <property type="match status" value="1"/>
</dbReference>
<accession>A0AB39BGJ9</accession>
<feature type="signal peptide" evidence="7">
    <location>
        <begin position="1"/>
        <end position="20"/>
    </location>
</feature>
<organism evidence="8">
    <name type="scientific">Herbiconiux sp. A18JL235</name>
    <dbReference type="NCBI Taxonomy" id="3152363"/>
    <lineage>
        <taxon>Bacteria</taxon>
        <taxon>Bacillati</taxon>
        <taxon>Actinomycetota</taxon>
        <taxon>Actinomycetes</taxon>
        <taxon>Micrococcales</taxon>
        <taxon>Microbacteriaceae</taxon>
        <taxon>Herbiconiux</taxon>
    </lineage>
</organism>
<protein>
    <submittedName>
        <fullName evidence="8">Metal ABC transporter substrate-binding protein</fullName>
    </submittedName>
</protein>
<dbReference type="InterPro" id="IPR050492">
    <property type="entry name" value="Bact_metal-bind_prot9"/>
</dbReference>
<gene>
    <name evidence="8" type="ORF">ABFY20_00200</name>
</gene>
<dbReference type="EMBL" id="CP162511">
    <property type="protein sequence ID" value="XDI05543.1"/>
    <property type="molecule type" value="Genomic_DNA"/>
</dbReference>
<evidence type="ECO:0000313" key="8">
    <source>
        <dbReference type="EMBL" id="XDI05543.1"/>
    </source>
</evidence>
<dbReference type="PRINTS" id="PR00690">
    <property type="entry name" value="ADHESNFAMILY"/>
</dbReference>
<keyword evidence="2 5" id="KW-0813">Transport</keyword>
<evidence type="ECO:0000256" key="5">
    <source>
        <dbReference type="RuleBase" id="RU003512"/>
    </source>
</evidence>
<comment type="subcellular location">
    <subcellularLocation>
        <location evidence="1">Cell envelope</location>
    </subcellularLocation>
</comment>
<evidence type="ECO:0000256" key="1">
    <source>
        <dbReference type="ARBA" id="ARBA00004196"/>
    </source>
</evidence>
<proteinExistence type="inferred from homology"/>
<dbReference type="PRINTS" id="PR00691">
    <property type="entry name" value="ADHESINB"/>
</dbReference>
<dbReference type="PANTHER" id="PTHR42953:SF1">
    <property type="entry name" value="METAL-BINDING PROTEIN HI_0362-RELATED"/>
    <property type="match status" value="1"/>
</dbReference>
<keyword evidence="4 7" id="KW-0732">Signal</keyword>
<evidence type="ECO:0000256" key="7">
    <source>
        <dbReference type="SAM" id="SignalP"/>
    </source>
</evidence>
<dbReference type="SUPFAM" id="SSF53807">
    <property type="entry name" value="Helical backbone' metal receptor"/>
    <property type="match status" value="1"/>
</dbReference>
<dbReference type="GO" id="GO:0007155">
    <property type="term" value="P:cell adhesion"/>
    <property type="evidence" value="ECO:0007669"/>
    <property type="project" value="InterPro"/>
</dbReference>
<evidence type="ECO:0000256" key="2">
    <source>
        <dbReference type="ARBA" id="ARBA00022448"/>
    </source>
</evidence>
<dbReference type="AlphaFoldDB" id="A0AB39BGJ9"/>